<name>A0A0A9Z6L2_LYGHE</name>
<keyword evidence="4" id="KW-1015">Disulfide bond</keyword>
<dbReference type="Gene3D" id="3.80.10.10">
    <property type="entry name" value="Ribonuclease Inhibitor"/>
    <property type="match status" value="3"/>
</dbReference>
<organism evidence="10">
    <name type="scientific">Lygus hesperus</name>
    <name type="common">Western plant bug</name>
    <dbReference type="NCBI Taxonomy" id="30085"/>
    <lineage>
        <taxon>Eukaryota</taxon>
        <taxon>Metazoa</taxon>
        <taxon>Ecdysozoa</taxon>
        <taxon>Arthropoda</taxon>
        <taxon>Hexapoda</taxon>
        <taxon>Insecta</taxon>
        <taxon>Pterygota</taxon>
        <taxon>Neoptera</taxon>
        <taxon>Paraneoptera</taxon>
        <taxon>Hemiptera</taxon>
        <taxon>Heteroptera</taxon>
        <taxon>Panheteroptera</taxon>
        <taxon>Cimicomorpha</taxon>
        <taxon>Miridae</taxon>
        <taxon>Mirini</taxon>
        <taxon>Lygus</taxon>
    </lineage>
</organism>
<reference evidence="10" key="2">
    <citation type="submission" date="2014-07" db="EMBL/GenBank/DDBJ databases">
        <authorList>
            <person name="Hull J."/>
        </authorList>
    </citation>
    <scope>NUCLEOTIDE SEQUENCE</scope>
</reference>
<feature type="chain" id="PRO_5002053907" description="Ig-like domain-containing protein" evidence="7">
    <location>
        <begin position="32"/>
        <end position="900"/>
    </location>
</feature>
<reference evidence="10" key="1">
    <citation type="journal article" date="2014" name="PLoS ONE">
        <title>Transcriptome-Based Identification of ABC Transporters in the Western Tarnished Plant Bug Lygus hesperus.</title>
        <authorList>
            <person name="Hull J.J."/>
            <person name="Chaney K."/>
            <person name="Geib S.M."/>
            <person name="Fabrick J.A."/>
            <person name="Brent C.S."/>
            <person name="Walsh D."/>
            <person name="Lavine L.C."/>
        </authorList>
    </citation>
    <scope>NUCLEOTIDE SEQUENCE</scope>
</reference>
<dbReference type="Pfam" id="PF13855">
    <property type="entry name" value="LRR_8"/>
    <property type="match status" value="3"/>
</dbReference>
<dbReference type="InterPro" id="IPR036179">
    <property type="entry name" value="Ig-like_dom_sf"/>
</dbReference>
<evidence type="ECO:0000256" key="7">
    <source>
        <dbReference type="SAM" id="SignalP"/>
    </source>
</evidence>
<dbReference type="PROSITE" id="PS50835">
    <property type="entry name" value="IG_LIKE"/>
    <property type="match status" value="1"/>
</dbReference>
<evidence type="ECO:0000256" key="5">
    <source>
        <dbReference type="PROSITE-ProRule" id="PRU00325"/>
    </source>
</evidence>
<keyword evidence="3" id="KW-0677">Repeat</keyword>
<dbReference type="PROSITE" id="PS51450">
    <property type="entry name" value="LRR"/>
    <property type="match status" value="3"/>
</dbReference>
<dbReference type="InterPro" id="IPR032675">
    <property type="entry name" value="LRR_dom_sf"/>
</dbReference>
<dbReference type="SMART" id="SM00364">
    <property type="entry name" value="LRR_BAC"/>
    <property type="match status" value="6"/>
</dbReference>
<keyword evidence="5" id="KW-0479">Metal-binding</keyword>
<dbReference type="Gene3D" id="2.60.40.10">
    <property type="entry name" value="Immunoglobulins"/>
    <property type="match status" value="1"/>
</dbReference>
<keyword evidence="6" id="KW-1133">Transmembrane helix</keyword>
<dbReference type="SMART" id="SM00365">
    <property type="entry name" value="LRR_SD22"/>
    <property type="match status" value="5"/>
</dbReference>
<feature type="domain" description="SWIM-type" evidence="9">
    <location>
        <begin position="22"/>
        <end position="59"/>
    </location>
</feature>
<keyword evidence="2 7" id="KW-0732">Signal</keyword>
<dbReference type="PROSITE" id="PS50966">
    <property type="entry name" value="ZF_SWIM"/>
    <property type="match status" value="1"/>
</dbReference>
<feature type="signal peptide" evidence="7">
    <location>
        <begin position="1"/>
        <end position="31"/>
    </location>
</feature>
<evidence type="ECO:0000256" key="6">
    <source>
        <dbReference type="SAM" id="Phobius"/>
    </source>
</evidence>
<dbReference type="InterPro" id="IPR007527">
    <property type="entry name" value="Znf_SWIM"/>
</dbReference>
<keyword evidence="1" id="KW-0433">Leucine-rich repeat</keyword>
<feature type="transmembrane region" description="Helical" evidence="6">
    <location>
        <begin position="548"/>
        <end position="568"/>
    </location>
</feature>
<protein>
    <recommendedName>
        <fullName evidence="11">Ig-like domain-containing protein</fullName>
    </recommendedName>
</protein>
<evidence type="ECO:0000313" key="10">
    <source>
        <dbReference type="EMBL" id="JAG38993.1"/>
    </source>
</evidence>
<dbReference type="SUPFAM" id="SSF48726">
    <property type="entry name" value="Immunoglobulin"/>
    <property type="match status" value="1"/>
</dbReference>
<dbReference type="InterPro" id="IPR001611">
    <property type="entry name" value="Leu-rich_rpt"/>
</dbReference>
<dbReference type="InterPro" id="IPR013783">
    <property type="entry name" value="Ig-like_fold"/>
</dbReference>
<evidence type="ECO:0000256" key="1">
    <source>
        <dbReference type="ARBA" id="ARBA00022614"/>
    </source>
</evidence>
<evidence type="ECO:0000259" key="8">
    <source>
        <dbReference type="PROSITE" id="PS50835"/>
    </source>
</evidence>
<dbReference type="SUPFAM" id="SSF52058">
    <property type="entry name" value="L domain-like"/>
    <property type="match status" value="1"/>
</dbReference>
<dbReference type="GO" id="GO:0005615">
    <property type="term" value="C:extracellular space"/>
    <property type="evidence" value="ECO:0007669"/>
    <property type="project" value="TreeGrafter"/>
</dbReference>
<accession>A0A0A9Z6L2</accession>
<dbReference type="AlphaFoldDB" id="A0A0A9Z6L2"/>
<evidence type="ECO:0000256" key="2">
    <source>
        <dbReference type="ARBA" id="ARBA00022729"/>
    </source>
</evidence>
<feature type="domain" description="Ig-like" evidence="8">
    <location>
        <begin position="436"/>
        <end position="537"/>
    </location>
</feature>
<keyword evidence="6" id="KW-0472">Membrane</keyword>
<dbReference type="PANTHER" id="PTHR24373">
    <property type="entry name" value="SLIT RELATED LEUCINE-RICH REPEAT NEURONAL PROTEIN"/>
    <property type="match status" value="1"/>
</dbReference>
<dbReference type="InterPro" id="IPR007110">
    <property type="entry name" value="Ig-like_dom"/>
</dbReference>
<dbReference type="InterPro" id="IPR050328">
    <property type="entry name" value="Dev_Immune_Receptor"/>
</dbReference>
<sequence>MTASSTSNKYFRTWFLVFVICVLVVLTDSHAYCPPGCSCSANSHHLNCSHITAADIHPPQHTRSLNYRFVFTSSLDSEHLPSEPNSLAHLSWTDSGIRNITKDAFRNVEHLRTLNLSNNKLISLNYALRYLDNLQSLNLTGNKLKRIYYDEIPQISLHNLYLAKNNIDDDCFLRGEYNDGVCLESVRPRKALSSLDLSNNRFTEFYGYANCDNLTELSVSHNEISFVSDIFLVNIFRLEKLDISQNKIEKLSSSMLKNANKLEYLDLSANSISDISETFFNNLESLRFLNISSNPLINLPESGFRNCRSLRTLIIDDTRLNVVPDDVLFGLEQLSSFSMKHNRHLHMIPENAFVYSTNMLYLDLRSNNLTVFPKSLTLLTKLKEIFLYGNPISCNCSFVWFIEWHRRTTIEHDLNNTPCSVMLGSSHHVSECNEKPILPRLTFELAHDVMLDCGDAISGSNVSWTTPSGSTHEIIKTSRPWNPQVASFVPIVGDDPHIQLLDNGSLLIRHILRDDCGLYICRVNDQFFNKTNYLVVQLDPITFYRIKIYSMLVGLGSALGFLAITVIIQMIIKMCQRCGCCLSDDDEDDESQGKQIHQVLENMEQYKTQQLERLRENYTIQVHKIKENCVTQVEWICDSYQNQVKNLKDIRDYGTSHISSMKEQYYEQVKRVKEYSNGQLTWVRENYVFQRNRIRKFSTHKVLRFRESYKYQQQTLNKVLENLPSLYLDNCRNGSCSKNDANGHPEHLDHDFEVYVKTAEPCNIIPEHISLEEANECQSVYYTPSELSESPMTPAREKNVKRLSLIPDLMKQDERVLDKKVYSAIPKFNNDSLRVKRLHERRSTDLSMHYKTVPHRTLSMPEIKKSSEHKLLIEQPDCFGESNCDKGQVSIPKVCNETAL</sequence>
<keyword evidence="6" id="KW-0812">Transmembrane</keyword>
<dbReference type="GO" id="GO:0031012">
    <property type="term" value="C:extracellular matrix"/>
    <property type="evidence" value="ECO:0007669"/>
    <property type="project" value="TreeGrafter"/>
</dbReference>
<dbReference type="EMBL" id="GBHO01004611">
    <property type="protein sequence ID" value="JAG38993.1"/>
    <property type="molecule type" value="Transcribed_RNA"/>
</dbReference>
<dbReference type="SMART" id="SM00369">
    <property type="entry name" value="LRR_TYP"/>
    <property type="match status" value="8"/>
</dbReference>
<evidence type="ECO:0008006" key="11">
    <source>
        <dbReference type="Google" id="ProtNLM"/>
    </source>
</evidence>
<dbReference type="PANTHER" id="PTHR24373:SF275">
    <property type="entry name" value="TIR DOMAIN-CONTAINING PROTEIN"/>
    <property type="match status" value="1"/>
</dbReference>
<evidence type="ECO:0000256" key="3">
    <source>
        <dbReference type="ARBA" id="ARBA00022737"/>
    </source>
</evidence>
<keyword evidence="5" id="KW-0863">Zinc-finger</keyword>
<dbReference type="InterPro" id="IPR003591">
    <property type="entry name" value="Leu-rich_rpt_typical-subtyp"/>
</dbReference>
<dbReference type="GO" id="GO:0008270">
    <property type="term" value="F:zinc ion binding"/>
    <property type="evidence" value="ECO:0007669"/>
    <property type="project" value="UniProtKB-KW"/>
</dbReference>
<keyword evidence="5" id="KW-0862">Zinc</keyword>
<evidence type="ECO:0000256" key="4">
    <source>
        <dbReference type="ARBA" id="ARBA00023157"/>
    </source>
</evidence>
<evidence type="ECO:0000259" key="9">
    <source>
        <dbReference type="PROSITE" id="PS50966"/>
    </source>
</evidence>
<gene>
    <name evidence="10" type="ORF">CM83_29335</name>
</gene>
<proteinExistence type="predicted"/>